<gene>
    <name evidence="1" type="ORF">BAE44_0023472</name>
</gene>
<keyword evidence="2" id="KW-1185">Reference proteome</keyword>
<proteinExistence type="predicted"/>
<accession>A0A1E5URN2</accession>
<dbReference type="SUPFAM" id="SSF51197">
    <property type="entry name" value="Clavaminate synthase-like"/>
    <property type="match status" value="1"/>
</dbReference>
<name>A0A1E5URN2_9POAL</name>
<reference evidence="1 2" key="1">
    <citation type="submission" date="2016-09" db="EMBL/GenBank/DDBJ databases">
        <title>The draft genome of Dichanthelium oligosanthes: A C3 panicoid grass species.</title>
        <authorList>
            <person name="Studer A.J."/>
            <person name="Schnable J.C."/>
            <person name="Brutnell T.P."/>
        </authorList>
    </citation>
    <scope>NUCLEOTIDE SEQUENCE [LARGE SCALE GENOMIC DNA]</scope>
    <source>
        <strain evidence="2">cv. Kellogg 1175</strain>
        <tissue evidence="1">Leaf</tissue>
    </source>
</reference>
<evidence type="ECO:0000313" key="2">
    <source>
        <dbReference type="Proteomes" id="UP000095767"/>
    </source>
</evidence>
<comment type="caution">
    <text evidence="1">The sequence shown here is derived from an EMBL/GenBank/DDBJ whole genome shotgun (WGS) entry which is preliminary data.</text>
</comment>
<protein>
    <submittedName>
        <fullName evidence="1">Uncharacterized protein</fullName>
    </submittedName>
</protein>
<dbReference type="STRING" id="888268.A0A1E5URN2"/>
<feature type="non-terminal residue" evidence="1">
    <location>
        <position position="1"/>
    </location>
</feature>
<evidence type="ECO:0000313" key="1">
    <source>
        <dbReference type="EMBL" id="OEL15510.1"/>
    </source>
</evidence>
<organism evidence="1 2">
    <name type="scientific">Dichanthelium oligosanthes</name>
    <dbReference type="NCBI Taxonomy" id="888268"/>
    <lineage>
        <taxon>Eukaryota</taxon>
        <taxon>Viridiplantae</taxon>
        <taxon>Streptophyta</taxon>
        <taxon>Embryophyta</taxon>
        <taxon>Tracheophyta</taxon>
        <taxon>Spermatophyta</taxon>
        <taxon>Magnoliopsida</taxon>
        <taxon>Liliopsida</taxon>
        <taxon>Poales</taxon>
        <taxon>Poaceae</taxon>
        <taxon>PACMAD clade</taxon>
        <taxon>Panicoideae</taxon>
        <taxon>Panicodae</taxon>
        <taxon>Paniceae</taxon>
        <taxon>Dichantheliinae</taxon>
        <taxon>Dichanthelium</taxon>
    </lineage>
</organism>
<dbReference type="AlphaFoldDB" id="A0A1E5URN2"/>
<dbReference type="EMBL" id="LWDX02066485">
    <property type="protein sequence ID" value="OEL15510.1"/>
    <property type="molecule type" value="Genomic_DNA"/>
</dbReference>
<dbReference type="Proteomes" id="UP000095767">
    <property type="component" value="Unassembled WGS sequence"/>
</dbReference>
<sequence>LLAEAYCCCDAFYARPLTKKQRARRWPEESHGYASNFTGRFECRLPWKETLSVHRSAMPVLGSGCAVADYFVDALSKDYRPWCTRSTATR</sequence>
<dbReference type="OrthoDB" id="1923033at2759"/>